<comment type="caution">
    <text evidence="2">The sequence shown here is derived from an EMBL/GenBank/DDBJ whole genome shotgun (WGS) entry which is preliminary data.</text>
</comment>
<feature type="transmembrane region" description="Helical" evidence="1">
    <location>
        <begin position="96"/>
        <end position="114"/>
    </location>
</feature>
<dbReference type="EMBL" id="BIFR01000001">
    <property type="protein sequence ID" value="GCE13769.1"/>
    <property type="molecule type" value="Genomic_DNA"/>
</dbReference>
<organism evidence="2 3">
    <name type="scientific">Tengunoibacter tsumagoiensis</name>
    <dbReference type="NCBI Taxonomy" id="2014871"/>
    <lineage>
        <taxon>Bacteria</taxon>
        <taxon>Bacillati</taxon>
        <taxon>Chloroflexota</taxon>
        <taxon>Ktedonobacteria</taxon>
        <taxon>Ktedonobacterales</taxon>
        <taxon>Dictyobacteraceae</taxon>
        <taxon>Tengunoibacter</taxon>
    </lineage>
</organism>
<feature type="transmembrane region" description="Helical" evidence="1">
    <location>
        <begin position="225"/>
        <end position="247"/>
    </location>
</feature>
<keyword evidence="3" id="KW-1185">Reference proteome</keyword>
<keyword evidence="1" id="KW-1133">Transmembrane helix</keyword>
<accession>A0A402A3Y4</accession>
<feature type="transmembrane region" description="Helical" evidence="1">
    <location>
        <begin position="310"/>
        <end position="332"/>
    </location>
</feature>
<dbReference type="AlphaFoldDB" id="A0A402A3Y4"/>
<feature type="transmembrane region" description="Helical" evidence="1">
    <location>
        <begin position="344"/>
        <end position="365"/>
    </location>
</feature>
<gene>
    <name evidence="2" type="ORF">KTT_36280</name>
</gene>
<feature type="transmembrane region" description="Helical" evidence="1">
    <location>
        <begin position="181"/>
        <end position="205"/>
    </location>
</feature>
<feature type="transmembrane region" description="Helical" evidence="1">
    <location>
        <begin position="12"/>
        <end position="31"/>
    </location>
</feature>
<dbReference type="Proteomes" id="UP000287352">
    <property type="component" value="Unassembled WGS sequence"/>
</dbReference>
<evidence type="ECO:0000256" key="1">
    <source>
        <dbReference type="SAM" id="Phobius"/>
    </source>
</evidence>
<feature type="transmembrane region" description="Helical" evidence="1">
    <location>
        <begin position="151"/>
        <end position="169"/>
    </location>
</feature>
<keyword evidence="1" id="KW-0472">Membrane</keyword>
<feature type="transmembrane region" description="Helical" evidence="1">
    <location>
        <begin position="422"/>
        <end position="443"/>
    </location>
</feature>
<proteinExistence type="predicted"/>
<sequence>MQQFLRRRLNDGVLFIILMLLLGTFTVLLQINPLHESLFNSFALQAQAWLQGHTDIRTPVLDKVIIHGKMYLVFPPLPPIMMLPFVALLGKNFSDIWFTWIFAAANIVLLFRTLEVMRVSHITQRTPLENVIIALTFGFGTIELWLSLDGIIYMTAQIISVFGILLTLHSTLSRRWTLATLGVSMVLLTRSSEVLIGVFPLIVYLHDLGIGRRTQTRWRFLPLRWPSLREVAVILTPFLLATIILLIRNKVYFDNFLETGYNIQNAQVYPDIHYGVLNWHYLWPNIVIAFLRGPTFTFTGPFDIHPHTDLYIDGIGTSMFFSTPLLAIFIFSPQGKTSSPWLRRAFWTTTAVILLSVLLFCAAGWRQVGARYTLPIYPLLFLLLAQRAAPLDTRWISLAGLGVFINLLLARTFWYKEPSQRFVVTSVIIVTIACITAIVLLHWQRRNSEKQSLDALTSDLDNVDITEKVLANRM</sequence>
<name>A0A402A3Y4_9CHLR</name>
<feature type="transmembrane region" description="Helical" evidence="1">
    <location>
        <begin position="395"/>
        <end position="415"/>
    </location>
</feature>
<keyword evidence="1" id="KW-0812">Transmembrane</keyword>
<feature type="transmembrane region" description="Helical" evidence="1">
    <location>
        <begin position="126"/>
        <end position="145"/>
    </location>
</feature>
<evidence type="ECO:0000313" key="3">
    <source>
        <dbReference type="Proteomes" id="UP000287352"/>
    </source>
</evidence>
<evidence type="ECO:0008006" key="4">
    <source>
        <dbReference type="Google" id="ProtNLM"/>
    </source>
</evidence>
<evidence type="ECO:0000313" key="2">
    <source>
        <dbReference type="EMBL" id="GCE13769.1"/>
    </source>
</evidence>
<dbReference type="RefSeq" id="WP_126581268.1">
    <property type="nucleotide sequence ID" value="NZ_BIFR01000001.1"/>
</dbReference>
<dbReference type="OrthoDB" id="147193at2"/>
<protein>
    <recommendedName>
        <fullName evidence="4">Glycosyltransferase RgtA/B/C/D-like domain-containing protein</fullName>
    </recommendedName>
</protein>
<reference evidence="3" key="1">
    <citation type="submission" date="2018-12" db="EMBL/GenBank/DDBJ databases">
        <title>Tengunoibacter tsumagoiensis gen. nov., sp. nov., Dictyobacter kobayashii sp. nov., D. alpinus sp. nov., and D. joshuensis sp. nov. and description of Dictyobacteraceae fam. nov. within the order Ktedonobacterales isolated from Tengu-no-mugimeshi.</title>
        <authorList>
            <person name="Wang C.M."/>
            <person name="Zheng Y."/>
            <person name="Sakai Y."/>
            <person name="Toyoda A."/>
            <person name="Minakuchi Y."/>
            <person name="Abe K."/>
            <person name="Yokota A."/>
            <person name="Yabe S."/>
        </authorList>
    </citation>
    <scope>NUCLEOTIDE SEQUENCE [LARGE SCALE GENOMIC DNA]</scope>
    <source>
        <strain evidence="3">Uno3</strain>
    </source>
</reference>